<name>E3T6B4_9BACT</name>
<reference evidence="1" key="2">
    <citation type="journal article" date="2010" name="Appl. Environ. Microbiol.">
        <title>Comparative analysis of acidobacterial genomic fragments from terrestrial and aquatic metagenomic libraries, with emphasis on acidobacteria subdivision 6.</title>
        <authorList>
            <person name="Kielak A.M."/>
            <person name="van Veen J.A."/>
            <person name="Kowalchuk G.A."/>
        </authorList>
    </citation>
    <scope>NUCLEOTIDE SEQUENCE</scope>
</reference>
<evidence type="ECO:0008006" key="2">
    <source>
        <dbReference type="Google" id="ProtNLM"/>
    </source>
</evidence>
<accession>E3T6B4</accession>
<evidence type="ECO:0000313" key="1">
    <source>
        <dbReference type="EMBL" id="ADC35858.1"/>
    </source>
</evidence>
<dbReference type="SUPFAM" id="SSF141371">
    <property type="entry name" value="PilZ domain-like"/>
    <property type="match status" value="1"/>
</dbReference>
<sequence>MPRNEREKDRRRGLRFEIVGRLSGSVATVEPVTVWNICAGGALIEAPFTLALNSWHSIRLGSEATFGTLDARVCHVAAAKSPARYLIGLEFVAPDPLTAGRLDQIVADAISPSLLG</sequence>
<protein>
    <recommendedName>
        <fullName evidence="2">PilZ domain-containing protein</fullName>
    </recommendedName>
</protein>
<proteinExistence type="predicted"/>
<dbReference type="AlphaFoldDB" id="E3T6B4"/>
<organism evidence="1">
    <name type="scientific">uncultured bacterium 92</name>
    <dbReference type="NCBI Taxonomy" id="698394"/>
    <lineage>
        <taxon>Bacteria</taxon>
        <taxon>environmental samples</taxon>
    </lineage>
</organism>
<dbReference type="EMBL" id="GU260702">
    <property type="protein sequence ID" value="ADC35858.1"/>
    <property type="molecule type" value="Genomic_DNA"/>
</dbReference>
<reference evidence="1" key="1">
    <citation type="submission" date="2009-12" db="EMBL/GenBank/DDBJ databases">
        <authorList>
            <person name="Kielak A."/>
            <person name="van Veen J.A."/>
            <person name="Kowalchuk G.A."/>
        </authorList>
    </citation>
    <scope>NUCLEOTIDE SEQUENCE</scope>
</reference>